<protein>
    <submittedName>
        <fullName evidence="1">Uncharacterized protein</fullName>
    </submittedName>
</protein>
<sequence>MLKRVVVLLFILLLPGYTFGEQGFVQGPFQISQDYNIYIKKEYSVDYPLGLYLDNNGVSNKIDRYETEGDTPNIETVFFVTLKGIKNVIVLVSWHQIHRAESINGTQYKVYGYTFNNGRLVPNEEISKDSMLMGDDGEFNGDTFNFKYKNAASIKRYLLHKYQ</sequence>
<proteinExistence type="predicted"/>
<reference evidence="1 2" key="1">
    <citation type="submission" date="2017-08" db="EMBL/GenBank/DDBJ databases">
        <title>Comparative genomics of bacteria isolated from necrotic lesions of AOD affected trees.</title>
        <authorList>
            <person name="Doonan J."/>
            <person name="Denman S."/>
            <person name="McDonald J.E."/>
        </authorList>
    </citation>
    <scope>NUCLEOTIDE SEQUENCE [LARGE SCALE GENOMIC DNA]</scope>
    <source>
        <strain evidence="1 2">477</strain>
    </source>
</reference>
<dbReference type="Proteomes" id="UP000263881">
    <property type="component" value="Chromosome"/>
</dbReference>
<gene>
    <name evidence="1" type="ORF">CKQ53_03090</name>
</gene>
<evidence type="ECO:0000313" key="1">
    <source>
        <dbReference type="EMBL" id="AXW86063.1"/>
    </source>
</evidence>
<dbReference type="KEGG" id="lbq:CKQ53_03090"/>
<dbReference type="EMBL" id="CP023009">
    <property type="protein sequence ID" value="AXW86063.1"/>
    <property type="molecule type" value="Genomic_DNA"/>
</dbReference>
<dbReference type="RefSeq" id="WP_094118050.1">
    <property type="nucleotide sequence ID" value="NZ_CP023009.1"/>
</dbReference>
<keyword evidence="2" id="KW-1185">Reference proteome</keyword>
<name>A0AAD0SJ22_9GAMM</name>
<organism evidence="1 2">
    <name type="scientific">Lonsdalea britannica</name>
    <dbReference type="NCBI Taxonomy" id="1082704"/>
    <lineage>
        <taxon>Bacteria</taxon>
        <taxon>Pseudomonadati</taxon>
        <taxon>Pseudomonadota</taxon>
        <taxon>Gammaproteobacteria</taxon>
        <taxon>Enterobacterales</taxon>
        <taxon>Pectobacteriaceae</taxon>
        <taxon>Lonsdalea</taxon>
    </lineage>
</organism>
<accession>A0AAD0SJ22</accession>
<dbReference type="AlphaFoldDB" id="A0AAD0SJ22"/>
<evidence type="ECO:0000313" key="2">
    <source>
        <dbReference type="Proteomes" id="UP000263881"/>
    </source>
</evidence>